<dbReference type="Proteomes" id="UP000078529">
    <property type="component" value="Unassembled WGS sequence"/>
</dbReference>
<dbReference type="AlphaFoldDB" id="A0A175RIU4"/>
<keyword evidence="2" id="KW-1185">Reference proteome</keyword>
<dbReference type="EMBL" id="LDQA01000054">
    <property type="protein sequence ID" value="KTR03358.1"/>
    <property type="molecule type" value="Genomic_DNA"/>
</dbReference>
<sequence>MTDIRSKPQAMRPELETLAEATRCQVALELFDLVKVKLAVTKAAKAGRLTYVLRPPVPLDLRGTPAAGKLKEWADKEGLTLDWGTPEPVMEGGFEVARLVPVAVGWGAPRLVVGDGS</sequence>
<evidence type="ECO:0000313" key="2">
    <source>
        <dbReference type="Proteomes" id="UP000078529"/>
    </source>
</evidence>
<accession>A0A175RIU4</accession>
<proteinExistence type="predicted"/>
<comment type="caution">
    <text evidence="1">The sequence shown here is derived from an EMBL/GenBank/DDBJ whole genome shotgun (WGS) entry which is preliminary data.</text>
</comment>
<organism evidence="1 2">
    <name type="scientific">Aureimonas ureilytica</name>
    <dbReference type="NCBI Taxonomy" id="401562"/>
    <lineage>
        <taxon>Bacteria</taxon>
        <taxon>Pseudomonadati</taxon>
        <taxon>Pseudomonadota</taxon>
        <taxon>Alphaproteobacteria</taxon>
        <taxon>Hyphomicrobiales</taxon>
        <taxon>Aurantimonadaceae</taxon>
        <taxon>Aureimonas</taxon>
    </lineage>
</organism>
<evidence type="ECO:0000313" key="1">
    <source>
        <dbReference type="EMBL" id="KTR03358.1"/>
    </source>
</evidence>
<dbReference type="RefSeq" id="WP_058601800.1">
    <property type="nucleotide sequence ID" value="NZ_LDQA01000054.1"/>
</dbReference>
<dbReference type="PATRIC" id="fig|401562.4.peg.3667"/>
<protein>
    <submittedName>
        <fullName evidence="1">Uncharacterized protein</fullName>
    </submittedName>
</protein>
<name>A0A175RIU4_9HYPH</name>
<gene>
    <name evidence="1" type="ORF">NS365_18640</name>
</gene>
<reference evidence="1 2" key="1">
    <citation type="journal article" date="2016" name="Front. Microbiol.">
        <title>Genomic Resource of Rice Seed Associated Bacteria.</title>
        <authorList>
            <person name="Midha S."/>
            <person name="Bansal K."/>
            <person name="Sharma S."/>
            <person name="Kumar N."/>
            <person name="Patil P.P."/>
            <person name="Chaudhry V."/>
            <person name="Patil P.B."/>
        </authorList>
    </citation>
    <scope>NUCLEOTIDE SEQUENCE [LARGE SCALE GENOMIC DNA]</scope>
    <source>
        <strain evidence="1 2">NS365</strain>
    </source>
</reference>